<evidence type="ECO:0000313" key="3">
    <source>
        <dbReference type="Proteomes" id="UP000095023"/>
    </source>
</evidence>
<dbReference type="Pfam" id="PF03690">
    <property type="entry name" value="MYG1_exonuc"/>
    <property type="match status" value="1"/>
</dbReference>
<sequence>MSIKRICTHNGAFHADESLAVWMLKVLPAYKNASVSRSRDPEVWDQADIVVDVSGQYDGKRLFDHHQRGFNEVLEPFTTKLSSAGLIYKHFGREVIQQLLSNHGGNQLSTSDMNVLYNRIYEHFIQALDANDNGINVYPEEVKPLIPTSAITLPGIVSSLNPAWNGDQTDAAQNAMFFQASELMGKAFESRTVYYGLAWLPARSLVKEALQAAAESSTPAILQLSKAMPWKEHLFDLEQELVPEVKPIYVVYPDSGGSWRVQAVPTGPDTFESRKALPEPWRGVRDEDLSSLTGVPGCIFVHASGFIGGAKTNKSALQLATMALDM</sequence>
<evidence type="ECO:0008006" key="4">
    <source>
        <dbReference type="Google" id="ProtNLM"/>
    </source>
</evidence>
<dbReference type="EMBL" id="KV453841">
    <property type="protein sequence ID" value="ODV92151.1"/>
    <property type="molecule type" value="Genomic_DNA"/>
</dbReference>
<dbReference type="AlphaFoldDB" id="A0A1E4TK74"/>
<dbReference type="GO" id="GO:0005634">
    <property type="term" value="C:nucleus"/>
    <property type="evidence" value="ECO:0007669"/>
    <property type="project" value="EnsemblFungi"/>
</dbReference>
<dbReference type="Proteomes" id="UP000095023">
    <property type="component" value="Unassembled WGS sequence"/>
</dbReference>
<name>A0A1E4TK74_9ASCO</name>
<dbReference type="PANTHER" id="PTHR11215">
    <property type="entry name" value="METAL DEPENDENT HYDROLASE - RELATED"/>
    <property type="match status" value="1"/>
</dbReference>
<dbReference type="GO" id="GO:0000785">
    <property type="term" value="C:chromatin"/>
    <property type="evidence" value="ECO:0007669"/>
    <property type="project" value="EnsemblFungi"/>
</dbReference>
<gene>
    <name evidence="2" type="ORF">CANCADRAFT_82842</name>
</gene>
<accession>A0A1E4TK74</accession>
<dbReference type="InterPro" id="IPR003226">
    <property type="entry name" value="MYG1_exonuclease"/>
</dbReference>
<dbReference type="PANTHER" id="PTHR11215:SF1">
    <property type="entry name" value="MYG1 EXONUCLEASE"/>
    <property type="match status" value="1"/>
</dbReference>
<dbReference type="OrthoDB" id="10265310at2759"/>
<dbReference type="GO" id="GO:0005737">
    <property type="term" value="C:cytoplasm"/>
    <property type="evidence" value="ECO:0007669"/>
    <property type="project" value="TreeGrafter"/>
</dbReference>
<evidence type="ECO:0000313" key="2">
    <source>
        <dbReference type="EMBL" id="ODV92151.1"/>
    </source>
</evidence>
<reference evidence="3" key="1">
    <citation type="submission" date="2016-02" db="EMBL/GenBank/DDBJ databases">
        <title>Comparative genomics of biotechnologically important yeasts.</title>
        <authorList>
            <consortium name="DOE Joint Genome Institute"/>
            <person name="Riley R."/>
            <person name="Haridas S."/>
            <person name="Wolfe K.H."/>
            <person name="Lopes M.R."/>
            <person name="Hittinger C.T."/>
            <person name="Goker M."/>
            <person name="Salamov A."/>
            <person name="Wisecaver J."/>
            <person name="Long T.M."/>
            <person name="Aerts A.L."/>
            <person name="Barry K."/>
            <person name="Choi C."/>
            <person name="Clum A."/>
            <person name="Coughlan A.Y."/>
            <person name="Deshpande S."/>
            <person name="Douglass A.P."/>
            <person name="Hanson S.J."/>
            <person name="Klenk H.-P."/>
            <person name="Labutti K."/>
            <person name="Lapidus A."/>
            <person name="Lindquist E."/>
            <person name="Lipzen A."/>
            <person name="Meier-Kolthoff J.P."/>
            <person name="Ohm R.A."/>
            <person name="Otillar R.P."/>
            <person name="Pangilinan J."/>
            <person name="Peng Y."/>
            <person name="Rokas A."/>
            <person name="Rosa C.A."/>
            <person name="Scheuner C."/>
            <person name="Sibirny A.A."/>
            <person name="Slot J.C."/>
            <person name="Stielow J.B."/>
            <person name="Sun H."/>
            <person name="Kurtzman C.P."/>
            <person name="Blackwell M."/>
            <person name="Jeffries T.W."/>
            <person name="Grigoriev I.V."/>
        </authorList>
    </citation>
    <scope>NUCLEOTIDE SEQUENCE [LARGE SCALE GENOMIC DNA]</scope>
    <source>
        <strain evidence="3">NRRL Y-17796</strain>
    </source>
</reference>
<comment type="similarity">
    <text evidence="1">Belongs to the MYG1 family.</text>
</comment>
<dbReference type="GO" id="GO:1901857">
    <property type="term" value="P:positive regulation of cellular respiration"/>
    <property type="evidence" value="ECO:0007669"/>
    <property type="project" value="EnsemblFungi"/>
</dbReference>
<organism evidence="2 3">
    <name type="scientific">Tortispora caseinolytica NRRL Y-17796</name>
    <dbReference type="NCBI Taxonomy" id="767744"/>
    <lineage>
        <taxon>Eukaryota</taxon>
        <taxon>Fungi</taxon>
        <taxon>Dikarya</taxon>
        <taxon>Ascomycota</taxon>
        <taxon>Saccharomycotina</taxon>
        <taxon>Trigonopsidomycetes</taxon>
        <taxon>Trigonopsidales</taxon>
        <taxon>Trigonopsidaceae</taxon>
        <taxon>Tortispora</taxon>
    </lineage>
</organism>
<proteinExistence type="inferred from homology"/>
<protein>
    <recommendedName>
        <fullName evidence="4">Metal-dependent protein hydrolase</fullName>
    </recommendedName>
</protein>
<evidence type="ECO:0000256" key="1">
    <source>
        <dbReference type="ARBA" id="ARBA00010105"/>
    </source>
</evidence>
<keyword evidence="3" id="KW-1185">Reference proteome</keyword>